<dbReference type="KEGG" id="ain:Acin_0170"/>
<evidence type="ECO:0000256" key="1">
    <source>
        <dbReference type="ARBA" id="ARBA00007673"/>
    </source>
</evidence>
<name>G4Q781_ACIIR</name>
<dbReference type="STRING" id="568816.Acin_0170"/>
<dbReference type="PANTHER" id="PTHR43709:SF2">
    <property type="entry name" value="DUF453 DOMAIN PROTEIN (AFU_ORTHOLOGUE AFUA_6G00360)"/>
    <property type="match status" value="1"/>
</dbReference>
<sequence length="385" mass="41795">MYHKASTKEAKIMAVRKFPCVYMRGGTSKAVFFHKEDLPEEPKAWDEIFLKVMGTPDVKQIDGMGGTVSSTSKVAIIAKSTRLDADVDYTFCQVDIKQPTLGWNANCGNISSAVGPYAIDEGLVEAVEPITVVKVYNTNTKKIIEEHVRVKDGHADVYGDATIKGVPGTGSPIDMYFMDPAGAATGKLLPTGSKRDTLDVPDYGPIEVTIMDCSNPVVFIRAKDLGIKGTELMELNANKSVMEHIERVRCLAAKACGLVDNWEDARTKCTSIPKVSIISEPQDYVNMDGETVKKESMDLCVRGISVGALHKAYPMTVTVCTGAAALIPGTLVNEIVKPKEGQHQFMLGHASGVTDVDMEMDGDRVVKGGVLRTARRIMDGTVYIR</sequence>
<proteinExistence type="inferred from homology"/>
<dbReference type="InParanoid" id="G4Q781"/>
<dbReference type="Proteomes" id="UP000007093">
    <property type="component" value="Chromosome"/>
</dbReference>
<dbReference type="AlphaFoldDB" id="G4Q781"/>
<organism evidence="3 4">
    <name type="scientific">Acidaminococcus intestini (strain RyC-MR95)</name>
    <dbReference type="NCBI Taxonomy" id="568816"/>
    <lineage>
        <taxon>Bacteria</taxon>
        <taxon>Bacillati</taxon>
        <taxon>Bacillota</taxon>
        <taxon>Negativicutes</taxon>
        <taxon>Acidaminococcales</taxon>
        <taxon>Acidaminococcaceae</taxon>
        <taxon>Acidaminococcus</taxon>
    </lineage>
</organism>
<reference evidence="3 4" key="1">
    <citation type="journal article" date="2011" name="J. Bacteriol.">
        <title>Complete genome sequence of Acidaminococcus intestini RYC-MR95, a Gram-negative bacterium from the phylum Firmicutes.</title>
        <authorList>
            <person name="D'Auria G."/>
            <person name="Galan J.C."/>
            <person name="Rodriguez-Alcayna M."/>
            <person name="Moya A."/>
            <person name="Baquero F."/>
            <person name="Latorre A."/>
        </authorList>
    </citation>
    <scope>NUCLEOTIDE SEQUENCE [LARGE SCALE GENOMIC DNA]</scope>
    <source>
        <strain evidence="3 4">RyC-MR95</strain>
    </source>
</reference>
<dbReference type="GO" id="GO:0016853">
    <property type="term" value="F:isomerase activity"/>
    <property type="evidence" value="ECO:0007669"/>
    <property type="project" value="UniProtKB-KW"/>
</dbReference>
<dbReference type="PANTHER" id="PTHR43709">
    <property type="entry name" value="ACONITATE ISOMERASE-RELATED"/>
    <property type="match status" value="1"/>
</dbReference>
<comment type="similarity">
    <text evidence="1">Belongs to the PrpF family.</text>
</comment>
<dbReference type="FunCoup" id="G4Q781">
    <property type="interactions" value="29"/>
</dbReference>
<dbReference type="Gene3D" id="3.10.310.10">
    <property type="entry name" value="Diaminopimelate Epimerase, Chain A, domain 1"/>
    <property type="match status" value="2"/>
</dbReference>
<protein>
    <submittedName>
        <fullName evidence="3">3-methylitaconate isomerase</fullName>
    </submittedName>
</protein>
<evidence type="ECO:0000313" key="3">
    <source>
        <dbReference type="EMBL" id="AEQ21419.1"/>
    </source>
</evidence>
<evidence type="ECO:0000256" key="2">
    <source>
        <dbReference type="ARBA" id="ARBA00023235"/>
    </source>
</evidence>
<dbReference type="eggNOG" id="COG2828">
    <property type="taxonomic scope" value="Bacteria"/>
</dbReference>
<dbReference type="EMBL" id="CP003058">
    <property type="protein sequence ID" value="AEQ21419.1"/>
    <property type="molecule type" value="Genomic_DNA"/>
</dbReference>
<dbReference type="Pfam" id="PF04303">
    <property type="entry name" value="PrpF"/>
    <property type="match status" value="1"/>
</dbReference>
<accession>G4Q781</accession>
<keyword evidence="4" id="KW-1185">Reference proteome</keyword>
<dbReference type="SUPFAM" id="SSF54506">
    <property type="entry name" value="Diaminopimelate epimerase-like"/>
    <property type="match status" value="2"/>
</dbReference>
<dbReference type="PATRIC" id="fig|568816.4.peg.163"/>
<dbReference type="HOGENOM" id="CLU_026443_2_1_9"/>
<keyword evidence="2 3" id="KW-0413">Isomerase</keyword>
<evidence type="ECO:0000313" key="4">
    <source>
        <dbReference type="Proteomes" id="UP000007093"/>
    </source>
</evidence>
<dbReference type="InterPro" id="IPR007400">
    <property type="entry name" value="PrpF-like"/>
</dbReference>
<gene>
    <name evidence="3" type="ordered locus">Acin_0170</name>
</gene>